<evidence type="ECO:0000256" key="5">
    <source>
        <dbReference type="ARBA" id="ARBA00022737"/>
    </source>
</evidence>
<evidence type="ECO:0008006" key="9">
    <source>
        <dbReference type="Google" id="ProtNLM"/>
    </source>
</evidence>
<sequence>MGIEIELSKVSDKKKNDDYNNHDNNETKEFLPKPKRVVEKEEGVLWQSVCGYAILLIGCIAILSFVLFSTTKTTLRGMPQEDHTFHNDYQDDDVINEEEAILKLRVASLEQIIAPLLLPSSSSSLSSSLSLDPHLLLRDLSTPYSKAFSFLVLYDTRTIDSFSTEGSSSFTTKKFEKEMIQRFIIALLFYSTGGDEVAAGIVRPDNITATTTGWKNGNLHFLSSLHECHWNKKLKGAGIGFGFLNKLGEYVNEDDGEVLGIVGCNDDLEVTHVNLAGNNLFGTIPFEIKYLTKLQSLDLRNNRLSGPIPHTIGDLRELKFLSLDGNKFVGSIPDSIGYLDKLESVYLNFNDLSGNVPETICPLRNTKNKDNGGGGLQDLWADCGSWPLTCKCCTVCCDVLSDCEEVTDDNNT</sequence>
<dbReference type="PANTHER" id="PTHR48064:SF6">
    <property type="entry name" value="RECEPTOR-LIKE PROTEIN KINASE 2"/>
    <property type="match status" value="1"/>
</dbReference>
<dbReference type="InterPro" id="IPR053038">
    <property type="entry name" value="RLP_Defense"/>
</dbReference>
<evidence type="ECO:0000256" key="3">
    <source>
        <dbReference type="ARBA" id="ARBA00022614"/>
    </source>
</evidence>
<dbReference type="FunFam" id="3.80.10.10:FF:000299">
    <property type="entry name" value="Piriformospora indica-insensitive protein 2"/>
    <property type="match status" value="1"/>
</dbReference>
<protein>
    <recommendedName>
        <fullName evidence="9">L domain-like protein</fullName>
    </recommendedName>
</protein>
<keyword evidence="7" id="KW-1133">Transmembrane helix</keyword>
<dbReference type="Gene3D" id="3.80.10.10">
    <property type="entry name" value="Ribonuclease Inhibitor"/>
    <property type="match status" value="1"/>
</dbReference>
<organism evidence="8">
    <name type="scientific">Ditylum brightwellii</name>
    <dbReference type="NCBI Taxonomy" id="49249"/>
    <lineage>
        <taxon>Eukaryota</taxon>
        <taxon>Sar</taxon>
        <taxon>Stramenopiles</taxon>
        <taxon>Ochrophyta</taxon>
        <taxon>Bacillariophyta</taxon>
        <taxon>Mediophyceae</taxon>
        <taxon>Lithodesmiophycidae</taxon>
        <taxon>Lithodesmiales</taxon>
        <taxon>Lithodesmiaceae</taxon>
        <taxon>Ditylum</taxon>
    </lineage>
</organism>
<proteinExistence type="predicted"/>
<dbReference type="InterPro" id="IPR032675">
    <property type="entry name" value="LRR_dom_sf"/>
</dbReference>
<comment type="subcellular location">
    <subcellularLocation>
        <location evidence="1">Cell membrane</location>
    </subcellularLocation>
</comment>
<feature type="transmembrane region" description="Helical" evidence="7">
    <location>
        <begin position="44"/>
        <end position="68"/>
    </location>
</feature>
<evidence type="ECO:0000256" key="2">
    <source>
        <dbReference type="ARBA" id="ARBA00022475"/>
    </source>
</evidence>
<keyword evidence="4" id="KW-0732">Signal</keyword>
<evidence type="ECO:0000313" key="8">
    <source>
        <dbReference type="EMBL" id="CAD9356723.1"/>
    </source>
</evidence>
<dbReference type="SUPFAM" id="SSF52058">
    <property type="entry name" value="L domain-like"/>
    <property type="match status" value="1"/>
</dbReference>
<keyword evidence="7" id="KW-0812">Transmembrane</keyword>
<reference evidence="8" key="1">
    <citation type="submission" date="2021-01" db="EMBL/GenBank/DDBJ databases">
        <authorList>
            <person name="Corre E."/>
            <person name="Pelletier E."/>
            <person name="Niang G."/>
            <person name="Scheremetjew M."/>
            <person name="Finn R."/>
            <person name="Kale V."/>
            <person name="Holt S."/>
            <person name="Cochrane G."/>
            <person name="Meng A."/>
            <person name="Brown T."/>
            <person name="Cohen L."/>
        </authorList>
    </citation>
    <scope>NUCLEOTIDE SEQUENCE</scope>
    <source>
        <strain evidence="8">Pop2</strain>
    </source>
</reference>
<keyword evidence="2" id="KW-1003">Cell membrane</keyword>
<keyword evidence="6 7" id="KW-0472">Membrane</keyword>
<evidence type="ECO:0000256" key="7">
    <source>
        <dbReference type="SAM" id="Phobius"/>
    </source>
</evidence>
<dbReference type="PANTHER" id="PTHR48064">
    <property type="entry name" value="OS01G0750400 PROTEIN"/>
    <property type="match status" value="1"/>
</dbReference>
<dbReference type="AlphaFoldDB" id="A0A6U3ZD04"/>
<keyword evidence="5" id="KW-0677">Repeat</keyword>
<accession>A0A6U3ZD04</accession>
<name>A0A6U3ZD04_9STRA</name>
<dbReference type="GO" id="GO:0005886">
    <property type="term" value="C:plasma membrane"/>
    <property type="evidence" value="ECO:0007669"/>
    <property type="project" value="UniProtKB-SubCell"/>
</dbReference>
<keyword evidence="3" id="KW-0433">Leucine-rich repeat</keyword>
<gene>
    <name evidence="8" type="ORF">DBRI1063_LOCUS24642</name>
</gene>
<dbReference type="Pfam" id="PF00560">
    <property type="entry name" value="LRR_1"/>
    <property type="match status" value="1"/>
</dbReference>
<dbReference type="InterPro" id="IPR001611">
    <property type="entry name" value="Leu-rich_rpt"/>
</dbReference>
<dbReference type="Pfam" id="PF13855">
    <property type="entry name" value="LRR_8"/>
    <property type="match status" value="1"/>
</dbReference>
<evidence type="ECO:0000256" key="4">
    <source>
        <dbReference type="ARBA" id="ARBA00022729"/>
    </source>
</evidence>
<evidence type="ECO:0000256" key="1">
    <source>
        <dbReference type="ARBA" id="ARBA00004236"/>
    </source>
</evidence>
<evidence type="ECO:0000256" key="6">
    <source>
        <dbReference type="ARBA" id="ARBA00023136"/>
    </source>
</evidence>
<dbReference type="EMBL" id="HBGN01038547">
    <property type="protein sequence ID" value="CAD9356723.1"/>
    <property type="molecule type" value="Transcribed_RNA"/>
</dbReference>